<proteinExistence type="predicted"/>
<dbReference type="Pfam" id="PF03959">
    <property type="entry name" value="FSH1"/>
    <property type="match status" value="1"/>
</dbReference>
<sequence>MGSEGREINAERKLRLLCLHGFRTSGEIIKKQVTGKWPESVLEKLDLVFVDAPFPCQGKSDVEGIFDPPYYEWFQFNKEFTEYQNFDECLAYIEDFMIKNGPFDGLLGFSQGAILSAALPGLQANVSDAYFKVVVSLVLSIRTFSDVCGFALQGVAFTKVPKIKVLIIIGGAKFRNPSVNEKAYSSPIQCPSVHFLGDQDFLKQYGTELVDSFVDPVVIRHPKGHTIPRFDEKGLESMLSFLEKMQKDVKEEKQEIGLDDFLVIEN</sequence>
<dbReference type="SUPFAM" id="SSF53474">
    <property type="entry name" value="alpha/beta-Hydrolases"/>
    <property type="match status" value="1"/>
</dbReference>
<gene>
    <name evidence="2" type="ORF">DH2020_036636</name>
</gene>
<dbReference type="InterPro" id="IPR029058">
    <property type="entry name" value="AB_hydrolase_fold"/>
</dbReference>
<dbReference type="InterPro" id="IPR005645">
    <property type="entry name" value="FSH-like_dom"/>
</dbReference>
<dbReference type="Proteomes" id="UP001318860">
    <property type="component" value="Unassembled WGS sequence"/>
</dbReference>
<evidence type="ECO:0000259" key="1">
    <source>
        <dbReference type="Pfam" id="PF03959"/>
    </source>
</evidence>
<reference evidence="2 3" key="1">
    <citation type="journal article" date="2021" name="Comput. Struct. Biotechnol. J.">
        <title>De novo genome assembly of the potent medicinal plant Rehmannia glutinosa using nanopore technology.</title>
        <authorList>
            <person name="Ma L."/>
            <person name="Dong C."/>
            <person name="Song C."/>
            <person name="Wang X."/>
            <person name="Zheng X."/>
            <person name="Niu Y."/>
            <person name="Chen S."/>
            <person name="Feng W."/>
        </authorList>
    </citation>
    <scope>NUCLEOTIDE SEQUENCE [LARGE SCALE GENOMIC DNA]</scope>
    <source>
        <strain evidence="2">DH-2019</strain>
    </source>
</reference>
<name>A0ABR0V6B6_REHGL</name>
<feature type="domain" description="Serine hydrolase" evidence="1">
    <location>
        <begin position="12"/>
        <end position="231"/>
    </location>
</feature>
<accession>A0ABR0V6B6</accession>
<comment type="caution">
    <text evidence="2">The sequence shown here is derived from an EMBL/GenBank/DDBJ whole genome shotgun (WGS) entry which is preliminary data.</text>
</comment>
<evidence type="ECO:0000313" key="2">
    <source>
        <dbReference type="EMBL" id="KAK6129626.1"/>
    </source>
</evidence>
<evidence type="ECO:0000313" key="3">
    <source>
        <dbReference type="Proteomes" id="UP001318860"/>
    </source>
</evidence>
<organism evidence="2 3">
    <name type="scientific">Rehmannia glutinosa</name>
    <name type="common">Chinese foxglove</name>
    <dbReference type="NCBI Taxonomy" id="99300"/>
    <lineage>
        <taxon>Eukaryota</taxon>
        <taxon>Viridiplantae</taxon>
        <taxon>Streptophyta</taxon>
        <taxon>Embryophyta</taxon>
        <taxon>Tracheophyta</taxon>
        <taxon>Spermatophyta</taxon>
        <taxon>Magnoliopsida</taxon>
        <taxon>eudicotyledons</taxon>
        <taxon>Gunneridae</taxon>
        <taxon>Pentapetalae</taxon>
        <taxon>asterids</taxon>
        <taxon>lamiids</taxon>
        <taxon>Lamiales</taxon>
        <taxon>Orobanchaceae</taxon>
        <taxon>Rehmannieae</taxon>
        <taxon>Rehmannia</taxon>
    </lineage>
</organism>
<protein>
    <recommendedName>
        <fullName evidence="1">Serine hydrolase domain-containing protein</fullName>
    </recommendedName>
</protein>
<dbReference type="Gene3D" id="3.40.50.1820">
    <property type="entry name" value="alpha/beta hydrolase"/>
    <property type="match status" value="1"/>
</dbReference>
<dbReference type="EMBL" id="JABTTQ020001625">
    <property type="protein sequence ID" value="KAK6129626.1"/>
    <property type="molecule type" value="Genomic_DNA"/>
</dbReference>
<dbReference type="PANTHER" id="PTHR22778">
    <property type="entry name" value="OVARIAN CANCER GENE-2 PROTEIN-RELATED"/>
    <property type="match status" value="1"/>
</dbReference>
<dbReference type="PANTHER" id="PTHR22778:SF51">
    <property type="entry name" value="DIHYDROFOLATE REDUCTASE"/>
    <property type="match status" value="1"/>
</dbReference>
<keyword evidence="3" id="KW-1185">Reference proteome</keyword>